<dbReference type="Pfam" id="PF00702">
    <property type="entry name" value="Hydrolase"/>
    <property type="match status" value="1"/>
</dbReference>
<dbReference type="NCBIfam" id="TIGR01549">
    <property type="entry name" value="HAD-SF-IA-v1"/>
    <property type="match status" value="1"/>
</dbReference>
<dbReference type="KEGG" id="halz:E5139_09485"/>
<evidence type="ECO:0000256" key="2">
    <source>
        <dbReference type="ARBA" id="ARBA00022801"/>
    </source>
</evidence>
<proteinExistence type="inferred from homology"/>
<dbReference type="OMA" id="YEAGAHK"/>
<gene>
    <name evidence="3" type="ORF">E5139_09485</name>
</gene>
<dbReference type="InterPro" id="IPR023214">
    <property type="entry name" value="HAD_sf"/>
</dbReference>
<reference evidence="3 4" key="2">
    <citation type="submission" date="2019-04" db="EMBL/GenBank/DDBJ databases">
        <authorList>
            <person name="Yang S."/>
            <person name="Wei W."/>
        </authorList>
    </citation>
    <scope>NUCLEOTIDE SEQUENCE [LARGE SCALE GENOMIC DNA]</scope>
    <source>
        <strain evidence="4">ZP60</strain>
    </source>
</reference>
<dbReference type="Gene3D" id="1.10.150.520">
    <property type="match status" value="1"/>
</dbReference>
<comment type="similarity">
    <text evidence="1">Belongs to the HAD-like hydrolase superfamily.</text>
</comment>
<evidence type="ECO:0000313" key="4">
    <source>
        <dbReference type="Proteomes" id="UP000297053"/>
    </source>
</evidence>
<dbReference type="InterPro" id="IPR036412">
    <property type="entry name" value="HAD-like_sf"/>
</dbReference>
<dbReference type="InterPro" id="IPR006439">
    <property type="entry name" value="HAD-SF_hydro_IA"/>
</dbReference>
<dbReference type="SFLD" id="SFLDG01129">
    <property type="entry name" value="C1.5:_HAD__Beta-PGM__Phosphata"/>
    <property type="match status" value="1"/>
</dbReference>
<dbReference type="GO" id="GO:0016787">
    <property type="term" value="F:hydrolase activity"/>
    <property type="evidence" value="ECO:0007669"/>
    <property type="project" value="UniProtKB-KW"/>
</dbReference>
<evidence type="ECO:0000256" key="1">
    <source>
        <dbReference type="ARBA" id="ARBA00007958"/>
    </source>
</evidence>
<dbReference type="PANTHER" id="PTHR43316">
    <property type="entry name" value="HYDROLASE, HALOACID DELAHOGENASE-RELATED"/>
    <property type="match status" value="1"/>
</dbReference>
<dbReference type="PANTHER" id="PTHR43316:SF3">
    <property type="entry name" value="HALOACID DEHALOGENASE, TYPE II (AFU_ORTHOLOGUE AFUA_2G07750)-RELATED"/>
    <property type="match status" value="1"/>
</dbReference>
<keyword evidence="2 3" id="KW-0378">Hydrolase</keyword>
<evidence type="ECO:0000313" key="3">
    <source>
        <dbReference type="EMBL" id="QCD65850.1"/>
    </source>
</evidence>
<dbReference type="RefSeq" id="WP_015762230.1">
    <property type="nucleotide sequence ID" value="NZ_CP039375.1"/>
</dbReference>
<dbReference type="EMBL" id="CP039375">
    <property type="protein sequence ID" value="QCD65850.1"/>
    <property type="molecule type" value="Genomic_DNA"/>
</dbReference>
<sequence>MTTTTAICFDLDGTLVQYDRSFDEILTTAFEREIGTATEEMVEAYETGFFDTFEECEPEPYHAGMRAALAEAEIDTDDVNVDALVAALRDEELAATGVSSAARDCLSELGADEATTLVVCSDGVGEWQRAKIDRHDLADFDETVISYDVGGHKTDGDPYDAVRERVDAEEYVMVGDSHESDVVAAREAGFVPVQYEDAETDLFAILTAML</sequence>
<dbReference type="Proteomes" id="UP000297053">
    <property type="component" value="Chromosome"/>
</dbReference>
<dbReference type="GeneID" id="42179167"/>
<dbReference type="AlphaFoldDB" id="A0A4D6KCL4"/>
<dbReference type="SUPFAM" id="SSF56784">
    <property type="entry name" value="HAD-like"/>
    <property type="match status" value="1"/>
</dbReference>
<dbReference type="Gene3D" id="3.40.50.1000">
    <property type="entry name" value="HAD superfamily/HAD-like"/>
    <property type="match status" value="1"/>
</dbReference>
<dbReference type="InterPro" id="IPR051540">
    <property type="entry name" value="S-2-haloacid_dehalogenase"/>
</dbReference>
<accession>A0A4D6KCL4</accession>
<name>A0A4D6KCL4_9EURY</name>
<protein>
    <submittedName>
        <fullName evidence="3">HAD family hydrolase</fullName>
    </submittedName>
</protein>
<reference evidence="3 4" key="1">
    <citation type="submission" date="2019-04" db="EMBL/GenBank/DDBJ databases">
        <title>Complete genome sequence of Arthrobacter sp. ZXY-2 associated with effective atrazine degradation and salt adaptation.</title>
        <authorList>
            <person name="Zhao X."/>
        </authorList>
    </citation>
    <scope>NUCLEOTIDE SEQUENCE [LARGE SCALE GENOMIC DNA]</scope>
    <source>
        <strain evidence="4">ZP60</strain>
    </source>
</reference>
<organism evidence="3 4">
    <name type="scientific">Halomicrobium mukohataei</name>
    <dbReference type="NCBI Taxonomy" id="57705"/>
    <lineage>
        <taxon>Archaea</taxon>
        <taxon>Methanobacteriati</taxon>
        <taxon>Methanobacteriota</taxon>
        <taxon>Stenosarchaea group</taxon>
        <taxon>Halobacteria</taxon>
        <taxon>Halobacteriales</taxon>
        <taxon>Haloarculaceae</taxon>
        <taxon>Halomicrobium</taxon>
    </lineage>
</organism>
<dbReference type="SFLD" id="SFLDS00003">
    <property type="entry name" value="Haloacid_Dehalogenase"/>
    <property type="match status" value="1"/>
</dbReference>